<evidence type="ECO:0000313" key="1">
    <source>
        <dbReference type="EMBL" id="MCS5735802.1"/>
    </source>
</evidence>
<comment type="caution">
    <text evidence="1">The sequence shown here is derived from an EMBL/GenBank/DDBJ whole genome shotgun (WGS) entry which is preliminary data.</text>
</comment>
<proteinExistence type="predicted"/>
<reference evidence="1" key="1">
    <citation type="submission" date="2022-08" db="EMBL/GenBank/DDBJ databases">
        <authorList>
            <person name="Deng Y."/>
            <person name="Han X.-F."/>
            <person name="Zhang Y.-Q."/>
        </authorList>
    </citation>
    <scope>NUCLEOTIDE SEQUENCE</scope>
    <source>
        <strain evidence="1">CPCC 203386</strain>
    </source>
</reference>
<protein>
    <submittedName>
        <fullName evidence="1">Uncharacterized protein</fullName>
    </submittedName>
</protein>
<dbReference type="Proteomes" id="UP001165586">
    <property type="component" value="Unassembled WGS sequence"/>
</dbReference>
<name>A0ABT2H785_9MICO</name>
<evidence type="ECO:0000313" key="2">
    <source>
        <dbReference type="Proteomes" id="UP001165586"/>
    </source>
</evidence>
<gene>
    <name evidence="1" type="ORF">N1032_18845</name>
</gene>
<dbReference type="RefSeq" id="WP_259540944.1">
    <property type="nucleotide sequence ID" value="NZ_JANLCJ010000008.1"/>
</dbReference>
<organism evidence="1 2">
    <name type="scientific">Herbiconiux daphne</name>
    <dbReference type="NCBI Taxonomy" id="2970914"/>
    <lineage>
        <taxon>Bacteria</taxon>
        <taxon>Bacillati</taxon>
        <taxon>Actinomycetota</taxon>
        <taxon>Actinomycetes</taxon>
        <taxon>Micrococcales</taxon>
        <taxon>Microbacteriaceae</taxon>
        <taxon>Herbiconiux</taxon>
    </lineage>
</organism>
<dbReference type="EMBL" id="JANLCJ010000008">
    <property type="protein sequence ID" value="MCS5735802.1"/>
    <property type="molecule type" value="Genomic_DNA"/>
</dbReference>
<sequence>MSILTVDWTRELVLRRREVNRRIDLLAGTNPMVAAQHRLGLITITQAFDTGALTANGFDTELTRLERRLNHDAVPA</sequence>
<keyword evidence="2" id="KW-1185">Reference proteome</keyword>
<accession>A0ABT2H785</accession>